<dbReference type="Gene3D" id="2.60.120.10">
    <property type="entry name" value="Jelly Rolls"/>
    <property type="match status" value="1"/>
</dbReference>
<evidence type="ECO:0008006" key="5">
    <source>
        <dbReference type="Google" id="ProtNLM"/>
    </source>
</evidence>
<dbReference type="Proteomes" id="UP000267844">
    <property type="component" value="Unassembled WGS sequence"/>
</dbReference>
<evidence type="ECO:0000313" key="3">
    <source>
        <dbReference type="Proteomes" id="UP000254737"/>
    </source>
</evidence>
<dbReference type="InterPro" id="IPR014710">
    <property type="entry name" value="RmlC-like_jellyroll"/>
</dbReference>
<sequence>MLHAILDQISESEKPIIKIIFRNDDTRVVAFGLKKSLKLIDHQLPVNAKILMLKGEIEIDSKIEIVNLKEFDEYILPPKVIHQVTSLQDSMMLVILNFNKKSF</sequence>
<protein>
    <recommendedName>
        <fullName evidence="5">Cupin</fullName>
    </recommendedName>
</protein>
<name>A0A376GG74_9FLAO</name>
<dbReference type="SUPFAM" id="SSF51182">
    <property type="entry name" value="RmlC-like cupins"/>
    <property type="match status" value="1"/>
</dbReference>
<reference evidence="2 3" key="1">
    <citation type="submission" date="2018-06" db="EMBL/GenBank/DDBJ databases">
        <authorList>
            <consortium name="Pathogen Informatics"/>
            <person name="Doyle S."/>
        </authorList>
    </citation>
    <scope>NUCLEOTIDE SEQUENCE [LARGE SCALE GENOMIC DNA]</scope>
    <source>
        <strain evidence="2 3">NCTC13456</strain>
    </source>
</reference>
<dbReference type="AlphaFoldDB" id="A0A376GG74"/>
<dbReference type="EMBL" id="UFXS01000001">
    <property type="protein sequence ID" value="STD59211.1"/>
    <property type="molecule type" value="Genomic_DNA"/>
</dbReference>
<dbReference type="STRING" id="343874.GCA_000805695_00927"/>
<dbReference type="InterPro" id="IPR011051">
    <property type="entry name" value="RmlC_Cupin_sf"/>
</dbReference>
<gene>
    <name evidence="1" type="ORF">EGI89_03030</name>
    <name evidence="2" type="ORF">NCTC13456_02848</name>
</gene>
<dbReference type="RefSeq" id="WP_115001209.1">
    <property type="nucleotide sequence ID" value="NZ_JAAGKM010000021.1"/>
</dbReference>
<organism evidence="2 3">
    <name type="scientific">Empedobacter falsenii</name>
    <dbReference type="NCBI Taxonomy" id="343874"/>
    <lineage>
        <taxon>Bacteria</taxon>
        <taxon>Pseudomonadati</taxon>
        <taxon>Bacteroidota</taxon>
        <taxon>Flavobacteriia</taxon>
        <taxon>Flavobacteriales</taxon>
        <taxon>Weeksellaceae</taxon>
        <taxon>Empedobacter</taxon>
    </lineage>
</organism>
<proteinExistence type="predicted"/>
<evidence type="ECO:0000313" key="1">
    <source>
        <dbReference type="EMBL" id="RRT93845.1"/>
    </source>
</evidence>
<accession>A0A376GG74</accession>
<evidence type="ECO:0000313" key="2">
    <source>
        <dbReference type="EMBL" id="STD59211.1"/>
    </source>
</evidence>
<dbReference type="EMBL" id="RHPO01000003">
    <property type="protein sequence ID" value="RRT93845.1"/>
    <property type="molecule type" value="Genomic_DNA"/>
</dbReference>
<reference evidence="1 4" key="2">
    <citation type="submission" date="2018-10" db="EMBL/GenBank/DDBJ databases">
        <title>Transmission dynamics of multidrug resistant bacteria on intensive care unit surfaces.</title>
        <authorList>
            <person name="D'Souza A.W."/>
            <person name="Potter R.F."/>
            <person name="Wallace M."/>
            <person name="Shupe A."/>
            <person name="Patel S."/>
            <person name="Sun S."/>
            <person name="Gul D."/>
            <person name="Kwon J.H."/>
            <person name="Andleeb S."/>
            <person name="Burnham C.-A.D."/>
            <person name="Dantas G."/>
        </authorList>
    </citation>
    <scope>NUCLEOTIDE SEQUENCE [LARGE SCALE GENOMIC DNA]</scope>
    <source>
        <strain evidence="1 4">WF_348</strain>
    </source>
</reference>
<dbReference type="Proteomes" id="UP000254737">
    <property type="component" value="Unassembled WGS sequence"/>
</dbReference>
<evidence type="ECO:0000313" key="4">
    <source>
        <dbReference type="Proteomes" id="UP000267844"/>
    </source>
</evidence>